<organism evidence="1 2">
    <name type="scientific">Algibacter lectus</name>
    <dbReference type="NCBI Taxonomy" id="221126"/>
    <lineage>
        <taxon>Bacteria</taxon>
        <taxon>Pseudomonadati</taxon>
        <taxon>Bacteroidota</taxon>
        <taxon>Flavobacteriia</taxon>
        <taxon>Flavobacteriales</taxon>
        <taxon>Flavobacteriaceae</taxon>
        <taxon>Algibacter</taxon>
    </lineage>
</organism>
<comment type="caution">
    <text evidence="1">The sequence shown here is derived from an EMBL/GenBank/DDBJ whole genome shotgun (WGS) entry which is preliminary data.</text>
</comment>
<evidence type="ECO:0000313" key="1">
    <source>
        <dbReference type="EMBL" id="GAL78358.1"/>
    </source>
</evidence>
<evidence type="ECO:0000313" key="2">
    <source>
        <dbReference type="Proteomes" id="UP000029643"/>
    </source>
</evidence>
<sequence length="41" mass="4356">MKDDGPLANVIIEGVAATTTDAYNTGTQVDISTWTWIDASL</sequence>
<proteinExistence type="predicted"/>
<reference evidence="1 2" key="1">
    <citation type="journal article" date="2014" name="Genome Announc.">
        <title>Draft Genome Sequences of Marine Flavobacterium Algibacter lectus Strains SS8 and NR4.</title>
        <authorList>
            <person name="Takatani N."/>
            <person name="Nakanishi M."/>
            <person name="Meirelles P."/>
            <person name="Mino S."/>
            <person name="Suda W."/>
            <person name="Oshima K."/>
            <person name="Hattori M."/>
            <person name="Ohkuma M."/>
            <person name="Hosokawa M."/>
            <person name="Miyashita K."/>
            <person name="Thompson F.L."/>
            <person name="Niwa A."/>
            <person name="Sawabe T."/>
            <person name="Sawabe T."/>
        </authorList>
    </citation>
    <scope>NUCLEOTIDE SEQUENCE [LARGE SCALE GENOMIC DNA]</scope>
    <source>
        <strain evidence="2">JCM19274</strain>
    </source>
</reference>
<dbReference type="EMBL" id="BBNU01000003">
    <property type="protein sequence ID" value="GAL78358.1"/>
    <property type="molecule type" value="Genomic_DNA"/>
</dbReference>
<protein>
    <submittedName>
        <fullName evidence="1">Uncharacterized protein</fullName>
    </submittedName>
</protein>
<dbReference type="AlphaFoldDB" id="A0A090WQ59"/>
<dbReference type="Proteomes" id="UP000029643">
    <property type="component" value="Unassembled WGS sequence"/>
</dbReference>
<accession>A0A090WQ59</accession>
<gene>
    <name evidence="1" type="ORF">JCM19274_822</name>
</gene>
<name>A0A090WQ59_9FLAO</name>